<evidence type="ECO:0000313" key="3">
    <source>
        <dbReference type="Proteomes" id="UP000033140"/>
    </source>
</evidence>
<dbReference type="AlphaFoldDB" id="A0A0E9NAH8"/>
<gene>
    <name evidence="2" type="ORF">G7K_0938-t1</name>
</gene>
<organism evidence="2 3">
    <name type="scientific">Saitoella complicata (strain BCRC 22490 / CBS 7301 / JCM 7358 / NBRC 10748 / NRRL Y-17804)</name>
    <dbReference type="NCBI Taxonomy" id="698492"/>
    <lineage>
        <taxon>Eukaryota</taxon>
        <taxon>Fungi</taxon>
        <taxon>Dikarya</taxon>
        <taxon>Ascomycota</taxon>
        <taxon>Taphrinomycotina</taxon>
        <taxon>Taphrinomycotina incertae sedis</taxon>
        <taxon>Saitoella</taxon>
    </lineage>
</organism>
<name>A0A0E9NAH8_SAICN</name>
<reference evidence="2 3" key="1">
    <citation type="journal article" date="2011" name="J. Gen. Appl. Microbiol.">
        <title>Draft genome sequencing of the enigmatic yeast Saitoella complicata.</title>
        <authorList>
            <person name="Nishida H."/>
            <person name="Hamamoto M."/>
            <person name="Sugiyama J."/>
        </authorList>
    </citation>
    <scope>NUCLEOTIDE SEQUENCE [LARGE SCALE GENOMIC DNA]</scope>
    <source>
        <strain evidence="2 3">NRRL Y-17804</strain>
    </source>
</reference>
<feature type="region of interest" description="Disordered" evidence="1">
    <location>
        <begin position="1"/>
        <end position="36"/>
    </location>
</feature>
<sequence>MLLTKQTTESSLNGSPKLPRSADTRSSKSRTPERLPPPALLLWSVRIEGSGKETWETSRCDEFVDNGWFFDFASSGRAEVRKFSTKELVELARTISNSSN</sequence>
<accession>A0A0E9NAH8</accession>
<feature type="compositionally biased region" description="Polar residues" evidence="1">
    <location>
        <begin position="1"/>
        <end position="14"/>
    </location>
</feature>
<dbReference type="EMBL" id="BACD03000005">
    <property type="protein sequence ID" value="GAO46716.1"/>
    <property type="molecule type" value="Genomic_DNA"/>
</dbReference>
<dbReference type="Proteomes" id="UP000033140">
    <property type="component" value="Unassembled WGS sequence"/>
</dbReference>
<evidence type="ECO:0000313" key="2">
    <source>
        <dbReference type="EMBL" id="GAO46716.1"/>
    </source>
</evidence>
<keyword evidence="3" id="KW-1185">Reference proteome</keyword>
<comment type="caution">
    <text evidence="2">The sequence shown here is derived from an EMBL/GenBank/DDBJ whole genome shotgun (WGS) entry which is preliminary data.</text>
</comment>
<proteinExistence type="predicted"/>
<protein>
    <submittedName>
        <fullName evidence="2">Uncharacterized protein</fullName>
    </submittedName>
</protein>
<reference evidence="2 3" key="2">
    <citation type="journal article" date="2014" name="J. Gen. Appl. Microbiol.">
        <title>The early diverging ascomycetous budding yeast Saitoella complicata has three histone deacetylases belonging to the Clr6, Hos2, and Rpd3 lineages.</title>
        <authorList>
            <person name="Nishida H."/>
            <person name="Matsumoto T."/>
            <person name="Kondo S."/>
            <person name="Hamamoto M."/>
            <person name="Yoshikawa H."/>
        </authorList>
    </citation>
    <scope>NUCLEOTIDE SEQUENCE [LARGE SCALE GENOMIC DNA]</scope>
    <source>
        <strain evidence="2 3">NRRL Y-17804</strain>
    </source>
</reference>
<evidence type="ECO:0000256" key="1">
    <source>
        <dbReference type="SAM" id="MobiDB-lite"/>
    </source>
</evidence>
<feature type="compositionally biased region" description="Basic and acidic residues" evidence="1">
    <location>
        <begin position="20"/>
        <end position="33"/>
    </location>
</feature>
<reference evidence="2 3" key="3">
    <citation type="journal article" date="2015" name="Genome Announc.">
        <title>Draft Genome Sequence of the Archiascomycetous Yeast Saitoella complicata.</title>
        <authorList>
            <person name="Yamauchi K."/>
            <person name="Kondo S."/>
            <person name="Hamamoto M."/>
            <person name="Takahashi Y."/>
            <person name="Ogura Y."/>
            <person name="Hayashi T."/>
            <person name="Nishida H."/>
        </authorList>
    </citation>
    <scope>NUCLEOTIDE SEQUENCE [LARGE SCALE GENOMIC DNA]</scope>
    <source>
        <strain evidence="2 3">NRRL Y-17804</strain>
    </source>
</reference>